<proteinExistence type="predicted"/>
<evidence type="ECO:0000313" key="3">
    <source>
        <dbReference type="Proteomes" id="UP001432060"/>
    </source>
</evidence>
<dbReference type="Proteomes" id="UP001432060">
    <property type="component" value="Chromosome"/>
</dbReference>
<keyword evidence="3" id="KW-1185">Reference proteome</keyword>
<dbReference type="PROSITE" id="PS51318">
    <property type="entry name" value="TAT"/>
    <property type="match status" value="1"/>
</dbReference>
<evidence type="ECO:0000313" key="2">
    <source>
        <dbReference type="EMBL" id="WUT87004.1"/>
    </source>
</evidence>
<sequence>MLLRRAVLSVATALAVAAPVAPAVAAGAASSASSGQVSVQALKCHTNWQNSTSANVWCDGHGPARYGASILCKKGSLQKQLNYGPGPWQGDRRGISMYCPDGGFKRVKQWGWPG</sequence>
<gene>
    <name evidence="2" type="ORF">OG515_34750</name>
</gene>
<protein>
    <recommendedName>
        <fullName evidence="4">Secreted protein</fullName>
    </recommendedName>
</protein>
<organism evidence="2 3">
    <name type="scientific">Streptomyces melanogenes</name>
    <dbReference type="NCBI Taxonomy" id="67326"/>
    <lineage>
        <taxon>Bacteria</taxon>
        <taxon>Bacillati</taxon>
        <taxon>Actinomycetota</taxon>
        <taxon>Actinomycetes</taxon>
        <taxon>Kitasatosporales</taxon>
        <taxon>Streptomycetaceae</taxon>
        <taxon>Streptomyces</taxon>
    </lineage>
</organism>
<reference evidence="2" key="1">
    <citation type="submission" date="2022-10" db="EMBL/GenBank/DDBJ databases">
        <title>The complete genomes of actinobacterial strains from the NBC collection.</title>
        <authorList>
            <person name="Joergensen T.S."/>
            <person name="Alvarez Arevalo M."/>
            <person name="Sterndorff E.B."/>
            <person name="Faurdal D."/>
            <person name="Vuksanovic O."/>
            <person name="Mourched A.-S."/>
            <person name="Charusanti P."/>
            <person name="Shaw S."/>
            <person name="Blin K."/>
            <person name="Weber T."/>
        </authorList>
    </citation>
    <scope>NUCLEOTIDE SEQUENCE</scope>
    <source>
        <strain evidence="2">NBC_00668</strain>
    </source>
</reference>
<dbReference type="RefSeq" id="WP_329403873.1">
    <property type="nucleotide sequence ID" value="NZ_CP109019.1"/>
</dbReference>
<feature type="chain" id="PRO_5046252603" description="Secreted protein" evidence="1">
    <location>
        <begin position="26"/>
        <end position="114"/>
    </location>
</feature>
<name>A0ABZ1XU22_9ACTN</name>
<dbReference type="InterPro" id="IPR006311">
    <property type="entry name" value="TAT_signal"/>
</dbReference>
<feature type="signal peptide" evidence="1">
    <location>
        <begin position="1"/>
        <end position="25"/>
    </location>
</feature>
<evidence type="ECO:0000256" key="1">
    <source>
        <dbReference type="SAM" id="SignalP"/>
    </source>
</evidence>
<dbReference type="EMBL" id="CP109019">
    <property type="protein sequence ID" value="WUT87004.1"/>
    <property type="molecule type" value="Genomic_DNA"/>
</dbReference>
<accession>A0ABZ1XU22</accession>
<keyword evidence="1" id="KW-0732">Signal</keyword>
<evidence type="ECO:0008006" key="4">
    <source>
        <dbReference type="Google" id="ProtNLM"/>
    </source>
</evidence>